<keyword evidence="1" id="KW-1133">Transmembrane helix</keyword>
<accession>A0A1S3K427</accession>
<dbReference type="RefSeq" id="XP_013417392.1">
    <property type="nucleotide sequence ID" value="XM_013561938.2"/>
</dbReference>
<dbReference type="FunFam" id="3.40.720.10:FF:000017">
    <property type="entry name" value="Predicted protein"/>
    <property type="match status" value="1"/>
</dbReference>
<evidence type="ECO:0000313" key="3">
    <source>
        <dbReference type="RefSeq" id="XP_013417387.1"/>
    </source>
</evidence>
<dbReference type="RefSeq" id="XP_013417388.1">
    <property type="nucleotide sequence ID" value="XM_013561934.1"/>
</dbReference>
<dbReference type="Pfam" id="PF02995">
    <property type="entry name" value="DUF229"/>
    <property type="match status" value="1"/>
</dbReference>
<dbReference type="Gene3D" id="3.40.720.10">
    <property type="entry name" value="Alkaline Phosphatase, subunit A"/>
    <property type="match status" value="1"/>
</dbReference>
<organism evidence="2 4">
    <name type="scientific">Lingula anatina</name>
    <name type="common">Brachiopod</name>
    <name type="synonym">Lingula unguis</name>
    <dbReference type="NCBI Taxonomy" id="7574"/>
    <lineage>
        <taxon>Eukaryota</taxon>
        <taxon>Metazoa</taxon>
        <taxon>Spiralia</taxon>
        <taxon>Lophotrochozoa</taxon>
        <taxon>Brachiopoda</taxon>
        <taxon>Linguliformea</taxon>
        <taxon>Lingulata</taxon>
        <taxon>Lingulida</taxon>
        <taxon>Linguloidea</taxon>
        <taxon>Lingulidae</taxon>
        <taxon>Lingula</taxon>
    </lineage>
</organism>
<dbReference type="RefSeq" id="XP_013417389.1">
    <property type="nucleotide sequence ID" value="XM_013561935.1"/>
</dbReference>
<evidence type="ECO:0000313" key="2">
    <source>
        <dbReference type="Proteomes" id="UP000085678"/>
    </source>
</evidence>
<dbReference type="InterPro" id="IPR017850">
    <property type="entry name" value="Alkaline_phosphatase_core_sf"/>
</dbReference>
<dbReference type="InterPro" id="IPR004245">
    <property type="entry name" value="DUF229"/>
</dbReference>
<keyword evidence="1" id="KW-0812">Transmembrane</keyword>
<evidence type="ECO:0000313" key="7">
    <source>
        <dbReference type="RefSeq" id="XP_013417392.1"/>
    </source>
</evidence>
<evidence type="ECO:0000313" key="5">
    <source>
        <dbReference type="RefSeq" id="XP_013417389.1"/>
    </source>
</evidence>
<proteinExistence type="predicted"/>
<reference evidence="3 4" key="1">
    <citation type="submission" date="2025-04" db="UniProtKB">
        <authorList>
            <consortium name="RefSeq"/>
        </authorList>
    </citation>
    <scope>IDENTIFICATION</scope>
    <source>
        <tissue evidence="3 4">Gonads</tissue>
    </source>
</reference>
<dbReference type="GeneID" id="106178658"/>
<keyword evidence="1" id="KW-0472">Membrane</keyword>
<dbReference type="RefSeq" id="XP_013417387.1">
    <property type="nucleotide sequence ID" value="XM_013561933.1"/>
</dbReference>
<dbReference type="AlphaFoldDB" id="A0A1S3K427"/>
<dbReference type="RefSeq" id="XP_013417391.1">
    <property type="nucleotide sequence ID" value="XM_013561937.1"/>
</dbReference>
<dbReference type="SUPFAM" id="SSF53649">
    <property type="entry name" value="Alkaline phosphatase-like"/>
    <property type="match status" value="1"/>
</dbReference>
<dbReference type="STRING" id="7574.A0A1S3K427"/>
<protein>
    <submittedName>
        <fullName evidence="3 4">Uncharacterized protein LOC106178658</fullName>
    </submittedName>
</protein>
<sequence>MRRLSLFTVARLCRPFLKHKVLKFFTVTVIICFTLSIYHLQHRPIQAKRYVKSLPNYAWLKRSGQRSNQNDDRACVYPVLDPYSPEMMSFFEKPSPVECWIDEDWVYIENGTFRFSETALRKYGPDIECSYRTITRGKTDFEVERGPRVPFKDGDPLKTDFAVVRCYGRFWKKFETILSGISFRPHLHARYKPSMLLDSSMGFNVLMFGFDSVSRMTWIRNLRKSYDYFTKELGGIVLEGYNIVGDGTPQALLPILTGHTEWELPEARRGKPNAKHVDGFPWVWNEFKKLGYVTQWGEDMSHVGTFQMRMLGFKDPPTDHYLRPFFLEGEYYYEKSNCFGAIPTHTHMMNWGRDMFLMYKDKPKFSFLFHSKYSHGHTSQLQVADDDLLEFLQWLEKGRYLDDTILILMSDHGARFTSVRDSVQGKLEERMPFFSFRFPKKFIEKYPKAYANVKKNSKILTTPFDIHETFIDMINHTGTGVADIRRRGVSLFKEIPKSRTCAHAQIEAHWCTCLNWEKVDKVDKNVQKAISAVIQKLNSIIESQSHVCHKLELGIVSQVVRYSGAKEALLQFKESADRDGRLPDFSDNMAMSEILYQINLSTKPGNGHFEATVHHTVQSDNFTVYDKEISRLNKYGNQPHCVAGKLPHLRPYCYCKEQLSR</sequence>
<gene>
    <name evidence="3 4 5 6 7" type="primary">LOC106178658</name>
</gene>
<name>A0A1S3K427_LINAN</name>
<evidence type="ECO:0000256" key="1">
    <source>
        <dbReference type="SAM" id="Phobius"/>
    </source>
</evidence>
<feature type="transmembrane region" description="Helical" evidence="1">
    <location>
        <begin position="21"/>
        <end position="40"/>
    </location>
</feature>
<dbReference type="GO" id="GO:0005615">
    <property type="term" value="C:extracellular space"/>
    <property type="evidence" value="ECO:0007669"/>
    <property type="project" value="TreeGrafter"/>
</dbReference>
<dbReference type="Proteomes" id="UP000085678">
    <property type="component" value="Unplaced"/>
</dbReference>
<dbReference type="PANTHER" id="PTHR10974:SF1">
    <property type="entry name" value="FI08016P-RELATED"/>
    <property type="match status" value="1"/>
</dbReference>
<evidence type="ECO:0000313" key="4">
    <source>
        <dbReference type="RefSeq" id="XP_013417388.1"/>
    </source>
</evidence>
<dbReference type="KEGG" id="lak:106178658"/>
<evidence type="ECO:0000313" key="6">
    <source>
        <dbReference type="RefSeq" id="XP_013417391.1"/>
    </source>
</evidence>
<keyword evidence="2" id="KW-1185">Reference proteome</keyword>
<dbReference type="PANTHER" id="PTHR10974">
    <property type="entry name" value="FI08016P-RELATED"/>
    <property type="match status" value="1"/>
</dbReference>
<dbReference type="OrthoDB" id="413313at2759"/>
<dbReference type="CDD" id="cd16021">
    <property type="entry name" value="ALP_like"/>
    <property type="match status" value="1"/>
</dbReference>